<sequence length="184" mass="21259">MDHKETRQLPAFLGWNKIMPRRSKRQSSRKGEKGEPGIPKLSDTKKLIEFMESHYDEFVARVQSFDEFYHAIYELIEMFCEERGQLQYRIPEKRILEEAYNKHHTSEGEVKKEEFVAMSKEVIKVESFTFGKATVEFAMFLFGAPACAFLAKRILPGLGWLSDDVVIPLATSGSVAYLIKSKRL</sequence>
<comment type="caution">
    <text evidence="2">The sequence shown here is derived from an EMBL/GenBank/DDBJ whole genome shotgun (WGS) entry which is preliminary data.</text>
</comment>
<name>A0A3L6PNS3_PANMI</name>
<dbReference type="Pfam" id="PF25284">
    <property type="entry name" value="DUF7874"/>
    <property type="match status" value="1"/>
</dbReference>
<accession>A0A3L6PNS3</accession>
<dbReference type="STRING" id="4540.A0A3L6PNS3"/>
<keyword evidence="3" id="KW-1185">Reference proteome</keyword>
<evidence type="ECO:0000256" key="1">
    <source>
        <dbReference type="SAM" id="MobiDB-lite"/>
    </source>
</evidence>
<feature type="region of interest" description="Disordered" evidence="1">
    <location>
        <begin position="21"/>
        <end position="40"/>
    </location>
</feature>
<dbReference type="PANTHER" id="PTHR37216">
    <property type="entry name" value="EXPRESSED PROTEIN"/>
    <property type="match status" value="1"/>
</dbReference>
<proteinExistence type="predicted"/>
<reference evidence="3" key="1">
    <citation type="journal article" date="2019" name="Nat. Commun.">
        <title>The genome of broomcorn millet.</title>
        <authorList>
            <person name="Zou C."/>
            <person name="Miki D."/>
            <person name="Li D."/>
            <person name="Tang Q."/>
            <person name="Xiao L."/>
            <person name="Rajput S."/>
            <person name="Deng P."/>
            <person name="Jia W."/>
            <person name="Huang R."/>
            <person name="Zhang M."/>
            <person name="Sun Y."/>
            <person name="Hu J."/>
            <person name="Fu X."/>
            <person name="Schnable P.S."/>
            <person name="Li F."/>
            <person name="Zhang H."/>
            <person name="Feng B."/>
            <person name="Zhu X."/>
            <person name="Liu R."/>
            <person name="Schnable J.C."/>
            <person name="Zhu J.-K."/>
            <person name="Zhang H."/>
        </authorList>
    </citation>
    <scope>NUCLEOTIDE SEQUENCE [LARGE SCALE GENOMIC DNA]</scope>
</reference>
<dbReference type="AlphaFoldDB" id="A0A3L6PNS3"/>
<gene>
    <name evidence="2" type="ORF">C2845_PM14G12550</name>
</gene>
<evidence type="ECO:0000313" key="3">
    <source>
        <dbReference type="Proteomes" id="UP000275267"/>
    </source>
</evidence>
<dbReference type="PANTHER" id="PTHR37216:SF1">
    <property type="entry name" value="EXPRESSED PROTEIN"/>
    <property type="match status" value="1"/>
</dbReference>
<dbReference type="Proteomes" id="UP000275267">
    <property type="component" value="Unassembled WGS sequence"/>
</dbReference>
<organism evidence="2 3">
    <name type="scientific">Panicum miliaceum</name>
    <name type="common">Proso millet</name>
    <name type="synonym">Broomcorn millet</name>
    <dbReference type="NCBI Taxonomy" id="4540"/>
    <lineage>
        <taxon>Eukaryota</taxon>
        <taxon>Viridiplantae</taxon>
        <taxon>Streptophyta</taxon>
        <taxon>Embryophyta</taxon>
        <taxon>Tracheophyta</taxon>
        <taxon>Spermatophyta</taxon>
        <taxon>Magnoliopsida</taxon>
        <taxon>Liliopsida</taxon>
        <taxon>Poales</taxon>
        <taxon>Poaceae</taxon>
        <taxon>PACMAD clade</taxon>
        <taxon>Panicoideae</taxon>
        <taxon>Panicodae</taxon>
        <taxon>Paniceae</taxon>
        <taxon>Panicinae</taxon>
        <taxon>Panicum</taxon>
        <taxon>Panicum sect. Panicum</taxon>
    </lineage>
</organism>
<dbReference type="InterPro" id="IPR057196">
    <property type="entry name" value="DUF7874"/>
</dbReference>
<protein>
    <submittedName>
        <fullName evidence="2">Uncharacterized protein</fullName>
    </submittedName>
</protein>
<dbReference type="OrthoDB" id="785636at2759"/>
<evidence type="ECO:0000313" key="2">
    <source>
        <dbReference type="EMBL" id="RLM61494.1"/>
    </source>
</evidence>
<dbReference type="EMBL" id="PQIB02000016">
    <property type="protein sequence ID" value="RLM61494.1"/>
    <property type="molecule type" value="Genomic_DNA"/>
</dbReference>